<organism evidence="2 3">
    <name type="scientific">Lelliottia aquatilis</name>
    <dbReference type="NCBI Taxonomy" id="2080838"/>
    <lineage>
        <taxon>Bacteria</taxon>
        <taxon>Pseudomonadati</taxon>
        <taxon>Pseudomonadota</taxon>
        <taxon>Gammaproteobacteria</taxon>
        <taxon>Enterobacterales</taxon>
        <taxon>Enterobacteriaceae</taxon>
        <taxon>Lelliottia</taxon>
    </lineage>
</organism>
<comment type="caution">
    <text evidence="2">The sequence shown here is derived from an EMBL/GenBank/DDBJ whole genome shotgun (WGS) entry which is preliminary data.</text>
</comment>
<proteinExistence type="predicted"/>
<reference evidence="2 3" key="1">
    <citation type="submission" date="2018-02" db="EMBL/GenBank/DDBJ databases">
        <title>Lelliotia aquatilis sp. nov., isolated from drinking water.</title>
        <authorList>
            <person name="Kaempfer P."/>
            <person name="Glaeser S."/>
            <person name="Exner M."/>
            <person name="Doijad S."/>
            <person name="Chakraborty T."/>
        </authorList>
    </citation>
    <scope>NUCLEOTIDE SEQUENCE [LARGE SCALE GENOMIC DNA]</scope>
    <source>
        <strain evidence="2 3">6331-17</strain>
    </source>
</reference>
<protein>
    <submittedName>
        <fullName evidence="2">Exodeoxyribonuclease VIII</fullName>
    </submittedName>
</protein>
<gene>
    <name evidence="2" type="ORF">C3712_07120</name>
</gene>
<dbReference type="Proteomes" id="UP000237025">
    <property type="component" value="Unassembled WGS sequence"/>
</dbReference>
<accession>A0ABX5A448</accession>
<feature type="region of interest" description="Disordered" evidence="1">
    <location>
        <begin position="359"/>
        <end position="379"/>
    </location>
</feature>
<evidence type="ECO:0000256" key="1">
    <source>
        <dbReference type="SAM" id="MobiDB-lite"/>
    </source>
</evidence>
<feature type="compositionally biased region" description="Low complexity" evidence="1">
    <location>
        <begin position="213"/>
        <end position="224"/>
    </location>
</feature>
<name>A0ABX5A448_9ENTR</name>
<keyword evidence="3" id="KW-1185">Reference proteome</keyword>
<dbReference type="RefSeq" id="WP_103948643.1">
    <property type="nucleotide sequence ID" value="NZ_PQVT01000004.1"/>
</dbReference>
<sequence length="633" mass="69475">MSIELKVFGGAYFPKDKALKKNTGLKPLVIAVNSTTKAVVEAVIFGKLAAEYPEWIEDYFKAKVWEHRDGLPCPAMDVFSSDFFETAVWIDKSGEPAPIPMDQDDSMPAPKSVARLDLRSRAACLSLFGPVEEITAAQYGLIVDLTNDDESSFTQNLAEAISKETRVLSLEPERQGQLLAWVRETAKETAQWPEIARLMAKWLDVPLDKRPQTTSTTDATTQRTESGTTLGGGNQTDRSPDMIHNLKTLAVEVALAIISSGEPVNIYAIPSNFLTPAKAMAENQTDPRFTAWWKQFRRTPGILDFSRAAIIALIKSAPEGLSLDPVALREYINRALIESDHAKPTQEIIDIACGTVRRDTQNDETRPLSPGEADAPANMPLSDKEFEADIARAERERDTSENQTGKQLAAGRGEFVSGISDPSDPKWIDGSAQPKIENLGGGVFSVDALINNPLSNEVEKQEVPPALNDREIKIATELNELLSARTDMINEKDVAELTVIAGHPLSHLIPLVLVDIVTTEFSLSPDFTDEEIHDVATTVLESWSDDLHVRQKIMLDAIVEYRTPAPPKCTEQKSTSTAQKAPELELTLIYRQQLTIAALQGLCANPAYCVSFEELPGMATLLANSIINQQGEA</sequence>
<evidence type="ECO:0000313" key="2">
    <source>
        <dbReference type="EMBL" id="POZ23986.1"/>
    </source>
</evidence>
<dbReference type="EMBL" id="PQVW01000004">
    <property type="protein sequence ID" value="POZ23986.1"/>
    <property type="molecule type" value="Genomic_DNA"/>
</dbReference>
<feature type="region of interest" description="Disordered" evidence="1">
    <location>
        <begin position="209"/>
        <end position="239"/>
    </location>
</feature>
<evidence type="ECO:0000313" key="3">
    <source>
        <dbReference type="Proteomes" id="UP000237025"/>
    </source>
</evidence>